<keyword evidence="6" id="KW-0238">DNA-binding</keyword>
<dbReference type="InterPro" id="IPR011006">
    <property type="entry name" value="CheY-like_superfamily"/>
</dbReference>
<dbReference type="Proteomes" id="UP000293142">
    <property type="component" value="Unassembled WGS sequence"/>
</dbReference>
<dbReference type="SMART" id="SM00342">
    <property type="entry name" value="HTH_ARAC"/>
    <property type="match status" value="1"/>
</dbReference>
<dbReference type="SUPFAM" id="SSF46689">
    <property type="entry name" value="Homeodomain-like"/>
    <property type="match status" value="2"/>
</dbReference>
<keyword evidence="3 8" id="KW-0597">Phosphoprotein</keyword>
<keyword evidence="7" id="KW-0804">Transcription</keyword>
<dbReference type="PANTHER" id="PTHR42713:SF3">
    <property type="entry name" value="TRANSCRIPTIONAL REGULATORY PROTEIN HPTR"/>
    <property type="match status" value="1"/>
</dbReference>
<dbReference type="Pfam" id="PF12833">
    <property type="entry name" value="HTH_18"/>
    <property type="match status" value="1"/>
</dbReference>
<dbReference type="InterPro" id="IPR041522">
    <property type="entry name" value="CdaR_GGDEF"/>
</dbReference>
<dbReference type="PROSITE" id="PS01124">
    <property type="entry name" value="HTH_ARAC_FAMILY_2"/>
    <property type="match status" value="1"/>
</dbReference>
<keyword evidence="4" id="KW-0902">Two-component regulatory system</keyword>
<dbReference type="EMBL" id="SIRE01000030">
    <property type="protein sequence ID" value="TBL70726.1"/>
    <property type="molecule type" value="Genomic_DNA"/>
</dbReference>
<reference evidence="11 12" key="1">
    <citation type="submission" date="2019-02" db="EMBL/GenBank/DDBJ databases">
        <title>Paenibacillus sp. nov., isolated from surface-sterilized tissue of Thalictrum simplex L.</title>
        <authorList>
            <person name="Tuo L."/>
        </authorList>
    </citation>
    <scope>NUCLEOTIDE SEQUENCE [LARGE SCALE GENOMIC DNA]</scope>
    <source>
        <strain evidence="11 12">N2SHLJ1</strain>
    </source>
</reference>
<dbReference type="InterPro" id="IPR051552">
    <property type="entry name" value="HptR"/>
</dbReference>
<dbReference type="Gene3D" id="1.10.10.60">
    <property type="entry name" value="Homeodomain-like"/>
    <property type="match status" value="2"/>
</dbReference>
<evidence type="ECO:0000256" key="2">
    <source>
        <dbReference type="ARBA" id="ARBA00022490"/>
    </source>
</evidence>
<proteinExistence type="predicted"/>
<feature type="domain" description="Response regulatory" evidence="10">
    <location>
        <begin position="3"/>
        <end position="120"/>
    </location>
</feature>
<organism evidence="11 12">
    <name type="scientific">Paenibacillus thalictri</name>
    <dbReference type="NCBI Taxonomy" id="2527873"/>
    <lineage>
        <taxon>Bacteria</taxon>
        <taxon>Bacillati</taxon>
        <taxon>Bacillota</taxon>
        <taxon>Bacilli</taxon>
        <taxon>Bacillales</taxon>
        <taxon>Paenibacillaceae</taxon>
        <taxon>Paenibacillus</taxon>
    </lineage>
</organism>
<dbReference type="Pfam" id="PF17853">
    <property type="entry name" value="GGDEF_2"/>
    <property type="match status" value="1"/>
</dbReference>
<evidence type="ECO:0000313" key="11">
    <source>
        <dbReference type="EMBL" id="TBL70726.1"/>
    </source>
</evidence>
<comment type="caution">
    <text evidence="11">The sequence shown here is derived from an EMBL/GenBank/DDBJ whole genome shotgun (WGS) entry which is preliminary data.</text>
</comment>
<keyword evidence="5" id="KW-0805">Transcription regulation</keyword>
<dbReference type="PROSITE" id="PS50110">
    <property type="entry name" value="RESPONSE_REGULATORY"/>
    <property type="match status" value="1"/>
</dbReference>
<dbReference type="Gene3D" id="3.40.50.2300">
    <property type="match status" value="1"/>
</dbReference>
<evidence type="ECO:0000256" key="4">
    <source>
        <dbReference type="ARBA" id="ARBA00023012"/>
    </source>
</evidence>
<comment type="subcellular location">
    <subcellularLocation>
        <location evidence="1">Cytoplasm</location>
    </subcellularLocation>
</comment>
<name>A0A4Q9DI23_9BACL</name>
<dbReference type="PROSITE" id="PS00041">
    <property type="entry name" value="HTH_ARAC_FAMILY_1"/>
    <property type="match status" value="1"/>
</dbReference>
<gene>
    <name evidence="11" type="ORF">EYB31_32390</name>
</gene>
<evidence type="ECO:0000259" key="9">
    <source>
        <dbReference type="PROSITE" id="PS01124"/>
    </source>
</evidence>
<accession>A0A4Q9DI23</accession>
<dbReference type="GO" id="GO:0005737">
    <property type="term" value="C:cytoplasm"/>
    <property type="evidence" value="ECO:0007669"/>
    <property type="project" value="UniProtKB-SubCell"/>
</dbReference>
<evidence type="ECO:0000259" key="10">
    <source>
        <dbReference type="PROSITE" id="PS50110"/>
    </source>
</evidence>
<keyword evidence="2" id="KW-0963">Cytoplasm</keyword>
<dbReference type="OrthoDB" id="9794370at2"/>
<dbReference type="AlphaFoldDB" id="A0A4Q9DI23"/>
<evidence type="ECO:0000313" key="12">
    <source>
        <dbReference type="Proteomes" id="UP000293142"/>
    </source>
</evidence>
<dbReference type="PRINTS" id="PR00032">
    <property type="entry name" value="HTHARAC"/>
</dbReference>
<dbReference type="InterPro" id="IPR018060">
    <property type="entry name" value="HTH_AraC"/>
</dbReference>
<feature type="modified residue" description="4-aspartylphosphate" evidence="8">
    <location>
        <position position="55"/>
    </location>
</feature>
<protein>
    <submittedName>
        <fullName evidence="11">Response regulator</fullName>
    </submittedName>
</protein>
<evidence type="ECO:0000256" key="6">
    <source>
        <dbReference type="ARBA" id="ARBA00023125"/>
    </source>
</evidence>
<dbReference type="Pfam" id="PF00072">
    <property type="entry name" value="Response_reg"/>
    <property type="match status" value="1"/>
</dbReference>
<dbReference type="GO" id="GO:0000160">
    <property type="term" value="P:phosphorelay signal transduction system"/>
    <property type="evidence" value="ECO:0007669"/>
    <property type="project" value="UniProtKB-KW"/>
</dbReference>
<dbReference type="CDD" id="cd17536">
    <property type="entry name" value="REC_YesN-like"/>
    <property type="match status" value="1"/>
</dbReference>
<dbReference type="InterPro" id="IPR020449">
    <property type="entry name" value="Tscrpt_reg_AraC-type_HTH"/>
</dbReference>
<evidence type="ECO:0000256" key="3">
    <source>
        <dbReference type="ARBA" id="ARBA00022553"/>
    </source>
</evidence>
<dbReference type="InterPro" id="IPR001789">
    <property type="entry name" value="Sig_transdc_resp-reg_receiver"/>
</dbReference>
<dbReference type="InterPro" id="IPR018062">
    <property type="entry name" value="HTH_AraC-typ_CS"/>
</dbReference>
<keyword evidence="12" id="KW-1185">Reference proteome</keyword>
<sequence length="537" mass="60822">MYKLLIADDESLTRKGLRDYVNWSRFGITVCGVADDGTTALQLAEELKPDIVLTDVKMPTMDGIRLSMELRARLKHVKILFISGHNDIEYVKSALQLNAVDYILKPLNFAELDKVMERVVELIREDERQRDMMDRMNTKLLQSMPLLKEKFLMTLIRDGGGEAAALDEKLKLLDITLPAEGRYIVAVVRIDDSADKLSPMPEREKQLLAFAVINICQEVIDSNMEGYVFENRSGEYVCLLRLASSEADDRLYGMFSDMKLTLGKLLKISVTIGIGHTAEVLGELPESYYAASQAANHKLFLGKNQIITLDSLQAHSGTTFRLTGQDLELCASLLKAGDHEKTAALISGLFAQLSEYRNASLRYCQNTAMQLMLTGSGLLFELKLHDDSWSARELDFSDRLFRLETVDDMKRLLLDYFKLICNLIHTKRDNHSGLVVEQVKQYVGKHFHSDLTINDIAAHIYLTSTYVCLLFKQETGETINEYVTKVRMEKAIGMLADLKYKLYDISSAVGYSDSSYFSKIFKKHTGLTPSEFRGKYQ</sequence>
<dbReference type="SMART" id="SM00448">
    <property type="entry name" value="REC"/>
    <property type="match status" value="1"/>
</dbReference>
<dbReference type="PANTHER" id="PTHR42713">
    <property type="entry name" value="HISTIDINE KINASE-RELATED"/>
    <property type="match status" value="1"/>
</dbReference>
<dbReference type="GO" id="GO:0003700">
    <property type="term" value="F:DNA-binding transcription factor activity"/>
    <property type="evidence" value="ECO:0007669"/>
    <property type="project" value="InterPro"/>
</dbReference>
<evidence type="ECO:0000256" key="8">
    <source>
        <dbReference type="PROSITE-ProRule" id="PRU00169"/>
    </source>
</evidence>
<feature type="domain" description="HTH araC/xylS-type" evidence="9">
    <location>
        <begin position="437"/>
        <end position="535"/>
    </location>
</feature>
<dbReference type="RefSeq" id="WP_131017663.1">
    <property type="nucleotide sequence ID" value="NZ_SIRE01000030.1"/>
</dbReference>
<dbReference type="SUPFAM" id="SSF52172">
    <property type="entry name" value="CheY-like"/>
    <property type="match status" value="1"/>
</dbReference>
<evidence type="ECO:0000256" key="7">
    <source>
        <dbReference type="ARBA" id="ARBA00023163"/>
    </source>
</evidence>
<evidence type="ECO:0000256" key="5">
    <source>
        <dbReference type="ARBA" id="ARBA00023015"/>
    </source>
</evidence>
<evidence type="ECO:0000256" key="1">
    <source>
        <dbReference type="ARBA" id="ARBA00004496"/>
    </source>
</evidence>
<dbReference type="InterPro" id="IPR009057">
    <property type="entry name" value="Homeodomain-like_sf"/>
</dbReference>
<dbReference type="GO" id="GO:0043565">
    <property type="term" value="F:sequence-specific DNA binding"/>
    <property type="evidence" value="ECO:0007669"/>
    <property type="project" value="InterPro"/>
</dbReference>